<dbReference type="GO" id="GO:0007030">
    <property type="term" value="P:Golgi organization"/>
    <property type="evidence" value="ECO:0007669"/>
    <property type="project" value="TreeGrafter"/>
</dbReference>
<evidence type="ECO:0000256" key="4">
    <source>
        <dbReference type="ARBA" id="ARBA00022824"/>
    </source>
</evidence>
<dbReference type="GO" id="GO:0012507">
    <property type="term" value="C:ER to Golgi transport vesicle membrane"/>
    <property type="evidence" value="ECO:0007669"/>
    <property type="project" value="TreeGrafter"/>
</dbReference>
<dbReference type="Gene3D" id="1.25.40.1030">
    <property type="match status" value="1"/>
</dbReference>
<feature type="compositionally biased region" description="Polar residues" evidence="7">
    <location>
        <begin position="1487"/>
        <end position="1504"/>
    </location>
</feature>
<keyword evidence="5 6" id="KW-0931">ER-Golgi transport</keyword>
<dbReference type="GO" id="GO:0016192">
    <property type="term" value="P:vesicle-mediated transport"/>
    <property type="evidence" value="ECO:0007669"/>
    <property type="project" value="UniProtKB-KW"/>
</dbReference>
<evidence type="ECO:0000313" key="10">
    <source>
        <dbReference type="EMBL" id="CCA13964.1"/>
    </source>
</evidence>
<feature type="region of interest" description="Disordered" evidence="7">
    <location>
        <begin position="1343"/>
        <end position="1389"/>
    </location>
</feature>
<feature type="domain" description="Sec16 Sec23-binding" evidence="8">
    <location>
        <begin position="1984"/>
        <end position="2254"/>
    </location>
</feature>
<dbReference type="GO" id="GO:0070973">
    <property type="term" value="P:protein localization to endoplasmic reticulum exit site"/>
    <property type="evidence" value="ECO:0007669"/>
    <property type="project" value="TreeGrafter"/>
</dbReference>
<evidence type="ECO:0000256" key="1">
    <source>
        <dbReference type="ARBA" id="ARBA00004240"/>
    </source>
</evidence>
<evidence type="ECO:0000256" key="3">
    <source>
        <dbReference type="ARBA" id="ARBA00022448"/>
    </source>
</evidence>
<keyword evidence="6" id="KW-0653">Protein transport</keyword>
<feature type="compositionally biased region" description="Basic and acidic residues" evidence="7">
    <location>
        <begin position="383"/>
        <end position="394"/>
    </location>
</feature>
<feature type="compositionally biased region" description="Low complexity" evidence="7">
    <location>
        <begin position="2551"/>
        <end position="2564"/>
    </location>
</feature>
<dbReference type="PANTHER" id="PTHR13402">
    <property type="entry name" value="RGPR-RELATED"/>
    <property type="match status" value="1"/>
</dbReference>
<dbReference type="EMBL" id="FR824046">
    <property type="protein sequence ID" value="CCA13964.1"/>
    <property type="molecule type" value="Genomic_DNA"/>
</dbReference>
<dbReference type="GO" id="GO:0015031">
    <property type="term" value="P:protein transport"/>
    <property type="evidence" value="ECO:0007669"/>
    <property type="project" value="UniProtKB-KW"/>
</dbReference>
<evidence type="ECO:0000256" key="5">
    <source>
        <dbReference type="ARBA" id="ARBA00022892"/>
    </source>
</evidence>
<feature type="region of interest" description="Disordered" evidence="7">
    <location>
        <begin position="1749"/>
        <end position="1772"/>
    </location>
</feature>
<comment type="similarity">
    <text evidence="2 6">Belongs to the SEC16 family.</text>
</comment>
<evidence type="ECO:0000256" key="6">
    <source>
        <dbReference type="RuleBase" id="RU364101"/>
    </source>
</evidence>
<feature type="compositionally biased region" description="Polar residues" evidence="7">
    <location>
        <begin position="1959"/>
        <end position="1973"/>
    </location>
</feature>
<dbReference type="Pfam" id="PF12931">
    <property type="entry name" value="TPR_Sec16"/>
    <property type="match status" value="1"/>
</dbReference>
<feature type="region of interest" description="Disordered" evidence="7">
    <location>
        <begin position="622"/>
        <end position="648"/>
    </location>
</feature>
<feature type="region of interest" description="Disordered" evidence="7">
    <location>
        <begin position="372"/>
        <end position="394"/>
    </location>
</feature>
<feature type="region of interest" description="Disordered" evidence="7">
    <location>
        <begin position="2544"/>
        <end position="2565"/>
    </location>
</feature>
<feature type="compositionally biased region" description="Polar residues" evidence="7">
    <location>
        <begin position="1174"/>
        <end position="1204"/>
    </location>
</feature>
<dbReference type="Pfam" id="PF12932">
    <property type="entry name" value="Sec16"/>
    <property type="match status" value="1"/>
</dbReference>
<dbReference type="InterPro" id="IPR024298">
    <property type="entry name" value="Sec16_Sec23-bd"/>
</dbReference>
<feature type="compositionally biased region" description="Polar residues" evidence="7">
    <location>
        <begin position="1275"/>
        <end position="1291"/>
    </location>
</feature>
<dbReference type="GO" id="GO:0070971">
    <property type="term" value="C:endoplasmic reticulum exit site"/>
    <property type="evidence" value="ECO:0007669"/>
    <property type="project" value="TreeGrafter"/>
</dbReference>
<dbReference type="PANTHER" id="PTHR13402:SF6">
    <property type="entry name" value="SECRETORY 16, ISOFORM I"/>
    <property type="match status" value="1"/>
</dbReference>
<feature type="compositionally biased region" description="Polar residues" evidence="7">
    <location>
        <begin position="1213"/>
        <end position="1235"/>
    </location>
</feature>
<keyword evidence="3 6" id="KW-0813">Transport</keyword>
<feature type="domain" description="Sec16 central conserved" evidence="9">
    <location>
        <begin position="1813"/>
        <end position="1910"/>
    </location>
</feature>
<feature type="region of interest" description="Disordered" evidence="7">
    <location>
        <begin position="1"/>
        <end position="41"/>
    </location>
</feature>
<dbReference type="HOGENOM" id="CLU_227552_0_0_1"/>
<feature type="region of interest" description="Disordered" evidence="7">
    <location>
        <begin position="2597"/>
        <end position="2659"/>
    </location>
</feature>
<reference evidence="10" key="2">
    <citation type="submission" date="2011-02" db="EMBL/GenBank/DDBJ databases">
        <authorList>
            <person name="MacLean D."/>
        </authorList>
    </citation>
    <scope>NUCLEOTIDE SEQUENCE</scope>
</reference>
<feature type="region of interest" description="Disordered" evidence="7">
    <location>
        <begin position="1258"/>
        <end position="1310"/>
    </location>
</feature>
<feature type="compositionally biased region" description="Polar residues" evidence="7">
    <location>
        <begin position="622"/>
        <end position="647"/>
    </location>
</feature>
<feature type="compositionally biased region" description="Polar residues" evidence="7">
    <location>
        <begin position="2297"/>
        <end position="2322"/>
    </location>
</feature>
<protein>
    <recommendedName>
        <fullName evidence="6">Protein transport protein sec16</fullName>
    </recommendedName>
</protein>
<feature type="region of interest" description="Disordered" evidence="7">
    <location>
        <begin position="2432"/>
        <end position="2484"/>
    </location>
</feature>
<accession>F0VYU9</accession>
<feature type="compositionally biased region" description="Basic and acidic residues" evidence="7">
    <location>
        <begin position="1"/>
        <end position="20"/>
    </location>
</feature>
<feature type="compositionally biased region" description="Low complexity" evidence="7">
    <location>
        <begin position="2446"/>
        <end position="2457"/>
    </location>
</feature>
<evidence type="ECO:0000259" key="8">
    <source>
        <dbReference type="Pfam" id="PF12931"/>
    </source>
</evidence>
<proteinExistence type="inferred from homology"/>
<feature type="compositionally biased region" description="Low complexity" evidence="7">
    <location>
        <begin position="2634"/>
        <end position="2652"/>
    </location>
</feature>
<dbReference type="InterPro" id="IPR024340">
    <property type="entry name" value="Sec16_CCD"/>
</dbReference>
<reference evidence="10" key="1">
    <citation type="journal article" date="2011" name="PLoS Biol.">
        <title>Gene gain and loss during evolution of obligate parasitism in the white rust pathogen of Arabidopsis thaliana.</title>
        <authorList>
            <person name="Kemen E."/>
            <person name="Gardiner A."/>
            <person name="Schultz-Larsen T."/>
            <person name="Kemen A.C."/>
            <person name="Balmuth A.L."/>
            <person name="Robert-Seilaniantz A."/>
            <person name="Bailey K."/>
            <person name="Holub E."/>
            <person name="Studholme D.J."/>
            <person name="Maclean D."/>
            <person name="Jones J.D."/>
        </authorList>
    </citation>
    <scope>NUCLEOTIDE SEQUENCE</scope>
</reference>
<dbReference type="CDD" id="cd09233">
    <property type="entry name" value="ACE1-Sec16-like"/>
    <property type="match status" value="1"/>
</dbReference>
<feature type="region of interest" description="Disordered" evidence="7">
    <location>
        <begin position="1957"/>
        <end position="1977"/>
    </location>
</feature>
<feature type="compositionally biased region" description="Polar residues" evidence="7">
    <location>
        <begin position="1361"/>
        <end position="1373"/>
    </location>
</feature>
<name>F0VYU9_9STRA</name>
<evidence type="ECO:0000256" key="7">
    <source>
        <dbReference type="SAM" id="MobiDB-lite"/>
    </source>
</evidence>
<feature type="compositionally biased region" description="Low complexity" evidence="7">
    <location>
        <begin position="2475"/>
        <end position="2484"/>
    </location>
</feature>
<feature type="region of interest" description="Disordered" evidence="7">
    <location>
        <begin position="1174"/>
        <end position="1241"/>
    </location>
</feature>
<keyword evidence="6" id="KW-0472">Membrane</keyword>
<gene>
    <name evidence="10" type="primary">AlNc14C1G100</name>
    <name evidence="10" type="ORF">ALNC14_001070</name>
</gene>
<feature type="compositionally biased region" description="Polar residues" evidence="7">
    <location>
        <begin position="21"/>
        <end position="41"/>
    </location>
</feature>
<comment type="subcellular location">
    <subcellularLocation>
        <location evidence="1">Endoplasmic reticulum</location>
    </subcellularLocation>
</comment>
<feature type="region of interest" description="Disordered" evidence="7">
    <location>
        <begin position="2297"/>
        <end position="2355"/>
    </location>
</feature>
<evidence type="ECO:0000259" key="9">
    <source>
        <dbReference type="Pfam" id="PF12932"/>
    </source>
</evidence>
<keyword evidence="4 6" id="KW-0256">Endoplasmic reticulum</keyword>
<sequence>MEADTTHEPNLDLSDPHEHTAASSRSGNTSKANVGTKSDSQSLKLQFSMGVASVPPAVTPSSTREDFFASVGLNANRPISFGLHPPDPLEKLTKKQANLTVKTASAGGLAESSQNVANSLQFDSVKDPFSMDAKDEEFVQEGFSDSWSVDSPVIYSPRSDAPGNSVTAPQAEEIDIGDDEELTWNEKDDELIESDCITKASNISDGDLQWDIDYSTSIACDTNQSRNQLELKTEIGFGYEDTGGDQNNEFLTEHKVVAQNLQAVEDDRVGDIRNEMKTLSMKPMIQQNDDNLDDDGKDGGWMRKKIEDSSLDNTIIVEERIETTTIVYNDGGGVTTTTHTILETDGNYDPHADAASIYNECKTSSTEAQEVIDEKSRSNSAHDLPELSSEKTIRDELTDLLTQDEQSERATEENIDISKSVQNSSVNWSVQARETSAKNDGYTSYIDGFLYTTDSNDQPEMVADGQFSDRSSISANPRSTHAMSAGTQSVVMNTSLDFEDDIADRLQNDESYNESGFLEAMIEAEGLRFTDADSIFSVASTVQEDHHVDGTSAQLPESTTRVLSEVTMSDELGTGSRAINGEWDDCIKLEGNEGSRTSHLESRLTTIDTERNETAFISHDYSSPINRLTPSTSGAPTAEETPSTRSYGTCELNGFDPTNDSYAEVSSTIATFGGSDNTSESMYSSSCFSDYPSQTVSTTSNIDYTSSILGSEQALSQDGGDSEQNTRTETWVNAAVQNLNLHAGHSENVESLSVSESVAQEYARKIPVDSFLSAYGGSFENPTEGEIYHNVSSQDDTVSSIIESSFVPSAASLFGDTGDSGTIASFDMRHRNDFELQESNASAGDAFVEDASNLFGAATLDYRDAGSKPYETTKTAVSQLDDLGGNVNQNASHNVKDLDFDLSQQEVAIHQALGSSLPEYAKSQEADEAVVWTGQDKYIENNIALDQLSLCPSDGTAGVDTSQGQYIDSGDGIGEGAAATTIQYNGEEDVLSFSSVHHHFEAPSTGNLSYYEGTNNPFHGGSSEVRLDGAVESSSNFLQHGTNNHKTEATHSFVSTPPNSADEVSISSVFVTQPQINPNEADWLDQENAHLSSTESMMKMCQDSPAAAEGAATFGQSVSEVKPMNGYPDSFHDECEAEAWQNDGTSFFESNSSLPNHEKALAIGTQHFIETSSKTEQFGNVDSGDPFSSNSTKMDDSTLFQQSPPHIEGVFGHTSQPGHRSSNSRDWGNQSTASIPPSHAAMTCGANQHYAETTSIGQFGNSESEKDSSTDPFGYSSTHLNDNSLFQQFPPETQGVFGHDTQSEQRLSNSYDYDNHPCEGIPPTQDARASAYSQHYIEAKSIGQFGNPESVKDSSTDPFGYSSTHLNDSSLFQQPPPETQGVFGHDTQSEQRLSNSYDYDNHPCEGIPPTQDAMASDPNQHYIQAKSIGQFGNSGSEMDSNVDPFGCNSTHKNDNTLFQQPPQGIQKVLGKDTQSGQRILNPHDSVNRPSAFSQSSNTTNTGTWKTEGHSEMQNQLNTLDSQSQQCNASFFDTSAPSADELFANPHASVPLTLTDWNCNLPQDQAALPYSAQHASHHRPQTFDKPKVHLQSDYTIPESTAAYTNSTDAYSGEHQNTDQLFMSTSSHPSLPTQDFTRYAQSDTLSENFFSGTPPPTSQFQNDQQVCENPMFMSQTPPSNTVPREIPLKTQAAVSDFATPAQFSLHSGTDSHSPYTNSPTASQVSNVLRTEINLSSKWNYPTPSRNVSLPAQDNSITESQTNSPFSPTGSMVSHYGSQSALNVTQQNRTVNQNPEGFGVREKRYDDPTILPPSCLISFGFGGNVVSMFPKRKVRLANNLRRLQGSASALLDSPRGEELRKGPVQFYHISQLYPKKWFQDAFHLFPGPLTKQSHQEDIVRYLDTKLERSDEDERLLLGVLRVLLTCSNGKREEYTGRHDASTEENALVAVLQDSDERRRGNTFASFQPPSALQTESAEAHDRNTARIRSLLLNGDRRGAVEAAMRFHMWPEAMLIASFIEKEEYKRVLYTYFNSHYSIGDPSRALYMAFADQQQKSVYEPQALMRELSSHETPPSPILANWVSHAQMLIANKTADTNKILTELGDRLWHETNSVVSAHICYLLARNPIEAPSPNSRVALLGGDHRTNTEARFYVSPNAVQRTEIYEWIHKRANPGVNLIPFQGYKLIHAMILADHGEVETSLRYVTSMLEIVRGVTANMKPGTSMYLEGMQNQLVVLDDRLRQHLGRDRAESLTSVAGKPGGKWGLGSALSIVGKIVNRVVEGTDGLSPRANASTLLRQKSMSNDTPASQSDSPSLGTGQVTNHMDTPPGAALDPHDARTFSAGPNSWANDPKPAPLPVPMITPTPYQAPTTPDKALVDHDSMARYGPEPGNTMGPPPIATQGPLTGQAPPMLSKKMQVAADNPQMEVPAQMMRTSSFPVPGDRGVIKSGSPSDQGSPSQRPKDPRKKGRSKTPPPSSSRSTSSSGWFSGLSSFIATKINPEAKVAKLGEQMEAYFDEEKKQWIFPGETVVEETTTLGAPPVGLNPAGNGPPVGGSAPTSSSGGACATDSNDPLAALMAPPMSRAHASLVKMDPLAAMMAPPKRHGLHASRAPSEGPQKKKAMPPRPQFAVFKPMRTSATAASSSAPNSTNGSSPFPNSQKQ</sequence>
<feature type="region of interest" description="Disordered" evidence="7">
    <location>
        <begin position="1480"/>
        <end position="1504"/>
    </location>
</feature>
<organism evidence="10">
    <name type="scientific">Albugo laibachii Nc14</name>
    <dbReference type="NCBI Taxonomy" id="890382"/>
    <lineage>
        <taxon>Eukaryota</taxon>
        <taxon>Sar</taxon>
        <taxon>Stramenopiles</taxon>
        <taxon>Oomycota</taxon>
        <taxon>Peronosporomycetes</taxon>
        <taxon>Albuginales</taxon>
        <taxon>Albuginaceae</taxon>
        <taxon>Albugo</taxon>
    </lineage>
</organism>
<evidence type="ECO:0000256" key="2">
    <source>
        <dbReference type="ARBA" id="ARBA00005927"/>
    </source>
</evidence>